<protein>
    <submittedName>
        <fullName evidence="1">Uncharacterized protein</fullName>
    </submittedName>
</protein>
<evidence type="ECO:0000313" key="1">
    <source>
        <dbReference type="EMBL" id="AKP64372.1"/>
    </source>
</evidence>
<dbReference type="Proteomes" id="UP000036000">
    <property type="component" value="Chromosome"/>
</dbReference>
<dbReference type="AlphaFoldDB" id="A0AAC8UVH3"/>
<accession>A0AAC8UVH3</accession>
<gene>
    <name evidence="1" type="ORF">ABN16_04750</name>
</gene>
<organism evidence="1 2">
    <name type="scientific">Levilactobacillus koreensis</name>
    <dbReference type="NCBI Taxonomy" id="637971"/>
    <lineage>
        <taxon>Bacteria</taxon>
        <taxon>Bacillati</taxon>
        <taxon>Bacillota</taxon>
        <taxon>Bacilli</taxon>
        <taxon>Lactobacillales</taxon>
        <taxon>Lactobacillaceae</taxon>
        <taxon>Levilactobacillus</taxon>
    </lineage>
</organism>
<dbReference type="EMBL" id="CP012033">
    <property type="protein sequence ID" value="AKP64372.1"/>
    <property type="molecule type" value="Genomic_DNA"/>
</dbReference>
<sequence length="93" mass="10132">MAHNVSQDEELLGILSDVSTHRFHQGRQVNPNSMLYKTVEFANQEGYLVGAKLDANYSHSLASIDLTKATLSEAGVAKLQALTTPDETETPES</sequence>
<reference evidence="1 2" key="1">
    <citation type="submission" date="2015-07" db="EMBL/GenBank/DDBJ databases">
        <title>Lactobacillus korensis/26-25/ whole genome sequencing.</title>
        <authorList>
            <person name="Kim M.K."/>
            <person name="Im W.-T."/>
            <person name="Srinivasan S."/>
            <person name="Lee J.-J."/>
        </authorList>
    </citation>
    <scope>NUCLEOTIDE SEQUENCE [LARGE SCALE GENOMIC DNA]</scope>
    <source>
        <strain evidence="1 2">26-25</strain>
    </source>
</reference>
<dbReference type="RefSeq" id="WP_048733350.1">
    <property type="nucleotide sequence ID" value="NZ_CP012033.1"/>
</dbReference>
<evidence type="ECO:0000313" key="2">
    <source>
        <dbReference type="Proteomes" id="UP000036000"/>
    </source>
</evidence>
<proteinExistence type="predicted"/>
<name>A0AAC8UVH3_9LACO</name>
<keyword evidence="2" id="KW-1185">Reference proteome</keyword>
<dbReference type="KEGG" id="lko:ABN16_04750"/>